<proteinExistence type="predicted"/>
<sequence length="62" mass="6732">MIFCALCLLRRSPVGPSTCQGLAFAYNLTPRTATGYSLLWGSLQKCAPYQTPQRKTSGSLCC</sequence>
<accession>A0A0E9XG05</accession>
<reference evidence="1" key="1">
    <citation type="submission" date="2014-11" db="EMBL/GenBank/DDBJ databases">
        <authorList>
            <person name="Amaro Gonzalez C."/>
        </authorList>
    </citation>
    <scope>NUCLEOTIDE SEQUENCE</scope>
</reference>
<protein>
    <submittedName>
        <fullName evidence="1">Uncharacterized protein</fullName>
    </submittedName>
</protein>
<reference evidence="1" key="2">
    <citation type="journal article" date="2015" name="Fish Shellfish Immunol.">
        <title>Early steps in the European eel (Anguilla anguilla)-Vibrio vulnificus interaction in the gills: Role of the RtxA13 toxin.</title>
        <authorList>
            <person name="Callol A."/>
            <person name="Pajuelo D."/>
            <person name="Ebbesson L."/>
            <person name="Teles M."/>
            <person name="MacKenzie S."/>
            <person name="Amaro C."/>
        </authorList>
    </citation>
    <scope>NUCLEOTIDE SEQUENCE</scope>
</reference>
<evidence type="ECO:0000313" key="1">
    <source>
        <dbReference type="EMBL" id="JAI01590.1"/>
    </source>
</evidence>
<name>A0A0E9XG05_ANGAN</name>
<dbReference type="AlphaFoldDB" id="A0A0E9XG05"/>
<dbReference type="EMBL" id="GBXM01006988">
    <property type="protein sequence ID" value="JAI01590.1"/>
    <property type="molecule type" value="Transcribed_RNA"/>
</dbReference>
<organism evidence="1">
    <name type="scientific">Anguilla anguilla</name>
    <name type="common">European freshwater eel</name>
    <name type="synonym">Muraena anguilla</name>
    <dbReference type="NCBI Taxonomy" id="7936"/>
    <lineage>
        <taxon>Eukaryota</taxon>
        <taxon>Metazoa</taxon>
        <taxon>Chordata</taxon>
        <taxon>Craniata</taxon>
        <taxon>Vertebrata</taxon>
        <taxon>Euteleostomi</taxon>
        <taxon>Actinopterygii</taxon>
        <taxon>Neopterygii</taxon>
        <taxon>Teleostei</taxon>
        <taxon>Anguilliformes</taxon>
        <taxon>Anguillidae</taxon>
        <taxon>Anguilla</taxon>
    </lineage>
</organism>